<dbReference type="EMBL" id="QDDL01000014">
    <property type="protein sequence ID" value="PVZ63931.1"/>
    <property type="molecule type" value="Genomic_DNA"/>
</dbReference>
<dbReference type="InterPro" id="IPR014347">
    <property type="entry name" value="Tautomerase/MIF_sf"/>
</dbReference>
<dbReference type="AlphaFoldDB" id="A0A2V1GVU5"/>
<comment type="caution">
    <text evidence="1">The sequence shown here is derived from an EMBL/GenBank/DDBJ whole genome shotgun (WGS) entry which is preliminary data.</text>
</comment>
<evidence type="ECO:0000313" key="1">
    <source>
        <dbReference type="EMBL" id="PVZ63931.1"/>
    </source>
</evidence>
<dbReference type="SUPFAM" id="SSF55331">
    <property type="entry name" value="Tautomerase/MIF"/>
    <property type="match status" value="1"/>
</dbReference>
<dbReference type="Pfam" id="PF08921">
    <property type="entry name" value="DUF1904"/>
    <property type="match status" value="1"/>
</dbReference>
<accession>A0A2V1GVU5</accession>
<dbReference type="InterPro" id="IPR015017">
    <property type="entry name" value="DUF1904"/>
</dbReference>
<dbReference type="RefSeq" id="WP_116689015.1">
    <property type="nucleotide sequence ID" value="NZ_CAWNYD010000014.1"/>
</dbReference>
<reference evidence="1 2" key="1">
    <citation type="submission" date="2018-04" db="EMBL/GenBank/DDBJ databases">
        <title>Thalassorhabdus spongiae gen. nov., sp. nov., isolated from a marine sponge in South-West Iceland.</title>
        <authorList>
            <person name="Knobloch S."/>
            <person name="Daussin A."/>
            <person name="Johannsson R."/>
            <person name="Marteinsson V.T."/>
        </authorList>
    </citation>
    <scope>NUCLEOTIDE SEQUENCE [LARGE SCALE GENOMIC DNA]</scope>
    <source>
        <strain evidence="1 2">Hp12</strain>
    </source>
</reference>
<name>A0A2V1GVU5_9GAMM</name>
<dbReference type="OrthoDB" id="5587545at2"/>
<gene>
    <name evidence="1" type="ORF">DC094_20640</name>
</gene>
<protein>
    <submittedName>
        <fullName evidence="1">DUF1904 domain-containing protein</fullName>
    </submittedName>
</protein>
<dbReference type="Proteomes" id="UP000244906">
    <property type="component" value="Unassembled WGS sequence"/>
</dbReference>
<sequence length="110" mass="12573">MPHLRIRGVDQQQAESLSFSLPQILAEPLSIKPSAVPLEWISSQLLINGQTQLKPLLEVHWFARPQAQQDQIAQVLTHELNRVLGSKMDYSVVFYVMDKSAYYRNGQHFG</sequence>
<dbReference type="Gene3D" id="3.30.429.10">
    <property type="entry name" value="Macrophage Migration Inhibitory Factor"/>
    <property type="match status" value="1"/>
</dbReference>
<evidence type="ECO:0000313" key="2">
    <source>
        <dbReference type="Proteomes" id="UP000244906"/>
    </source>
</evidence>
<organism evidence="1 2">
    <name type="scientific">Pelagibaculum spongiae</name>
    <dbReference type="NCBI Taxonomy" id="2080658"/>
    <lineage>
        <taxon>Bacteria</taxon>
        <taxon>Pseudomonadati</taxon>
        <taxon>Pseudomonadota</taxon>
        <taxon>Gammaproteobacteria</taxon>
        <taxon>Oceanospirillales</taxon>
        <taxon>Pelagibaculum</taxon>
    </lineage>
</organism>
<keyword evidence="2" id="KW-1185">Reference proteome</keyword>
<proteinExistence type="predicted"/>